<evidence type="ECO:0000313" key="2">
    <source>
        <dbReference type="EMBL" id="CCA66568.1"/>
    </source>
</evidence>
<comment type="caution">
    <text evidence="2">The sequence shown here is derived from an EMBL/GenBank/DDBJ whole genome shotgun (WGS) entry which is preliminary data.</text>
</comment>
<evidence type="ECO:0000256" key="1">
    <source>
        <dbReference type="SAM" id="MobiDB-lite"/>
    </source>
</evidence>
<organism evidence="2 3">
    <name type="scientific">Serendipita indica (strain DSM 11827)</name>
    <name type="common">Root endophyte fungus</name>
    <name type="synonym">Piriformospora indica</name>
    <dbReference type="NCBI Taxonomy" id="1109443"/>
    <lineage>
        <taxon>Eukaryota</taxon>
        <taxon>Fungi</taxon>
        <taxon>Dikarya</taxon>
        <taxon>Basidiomycota</taxon>
        <taxon>Agaricomycotina</taxon>
        <taxon>Agaricomycetes</taxon>
        <taxon>Sebacinales</taxon>
        <taxon>Serendipitaceae</taxon>
        <taxon>Serendipita</taxon>
    </lineage>
</organism>
<proteinExistence type="predicted"/>
<evidence type="ECO:0000313" key="3">
    <source>
        <dbReference type="Proteomes" id="UP000007148"/>
    </source>
</evidence>
<feature type="region of interest" description="Disordered" evidence="1">
    <location>
        <begin position="140"/>
        <end position="160"/>
    </location>
</feature>
<reference evidence="2 3" key="1">
    <citation type="journal article" date="2011" name="PLoS Pathog.">
        <title>Endophytic Life Strategies Decoded by Genome and Transcriptome Analyses of the Mutualistic Root Symbiont Piriformospora indica.</title>
        <authorList>
            <person name="Zuccaro A."/>
            <person name="Lahrmann U."/>
            <person name="Guldener U."/>
            <person name="Langen G."/>
            <person name="Pfiffi S."/>
            <person name="Biedenkopf D."/>
            <person name="Wong P."/>
            <person name="Samans B."/>
            <person name="Grimm C."/>
            <person name="Basiewicz M."/>
            <person name="Murat C."/>
            <person name="Martin F."/>
            <person name="Kogel K.H."/>
        </authorList>
    </citation>
    <scope>NUCLEOTIDE SEQUENCE [LARGE SCALE GENOMIC DNA]</scope>
    <source>
        <strain evidence="2 3">DSM 11827</strain>
    </source>
</reference>
<keyword evidence="3" id="KW-1185">Reference proteome</keyword>
<dbReference type="Proteomes" id="UP000007148">
    <property type="component" value="Unassembled WGS sequence"/>
</dbReference>
<accession>G4T5G4</accession>
<name>G4T5G4_SERID</name>
<protein>
    <submittedName>
        <fullName evidence="2">Uncharacterized protein</fullName>
    </submittedName>
</protein>
<sequence>MSSDSLSYLSQPLDVSIPRTRSDLSYPLYIGQQQWNVALDVLPYVNSPSAISLGDTRASLLQDYDAFTFSEDAHTVISLDSMLRSPQFWSVPSYNLRRLMVDHPCNSHMQTALGLDHYAEEYKEFELAYPVDASCSTYVSSSSAHSSPEPGAVHASPSPRAETMKNIARMDAGDISEYAPSTANATDHEYELSPSPQPRVRSLSRLGAQTHAHPSKQSRVKFHCSECGRGYARRDRRDTCEDRHHQIKSYVCGGKCGVPDW</sequence>
<dbReference type="HOGENOM" id="CLU_1066027_0_0_1"/>
<dbReference type="AlphaFoldDB" id="G4T5G4"/>
<dbReference type="InParanoid" id="G4T5G4"/>
<dbReference type="EMBL" id="CAFZ01000003">
    <property type="protein sequence ID" value="CCA66568.1"/>
    <property type="molecule type" value="Genomic_DNA"/>
</dbReference>
<gene>
    <name evidence="2" type="ORF">PIIN_00252</name>
</gene>